<feature type="signal peptide" evidence="2">
    <location>
        <begin position="1"/>
        <end position="20"/>
    </location>
</feature>
<evidence type="ECO:0000256" key="2">
    <source>
        <dbReference type="SAM" id="SignalP"/>
    </source>
</evidence>
<keyword evidence="2" id="KW-0732">Signal</keyword>
<name>A0A557NZC7_9VIBR</name>
<proteinExistence type="predicted"/>
<protein>
    <submittedName>
        <fullName evidence="3">Uncharacterized protein</fullName>
    </submittedName>
</protein>
<gene>
    <name evidence="3" type="ORF">FOF44_14715</name>
</gene>
<reference evidence="3 4" key="1">
    <citation type="submission" date="2019-07" db="EMBL/GenBank/DDBJ databases">
        <title>The draft genome sequence of Vibrio algivorus M1486.</title>
        <authorList>
            <person name="Meng X."/>
        </authorList>
    </citation>
    <scope>NUCLEOTIDE SEQUENCE [LARGE SCALE GENOMIC DNA]</scope>
    <source>
        <strain evidence="3 4">M1486</strain>
    </source>
</reference>
<sequence>MNKKSAIAVALMLTGLTACNDSDSNTADNGSAESSSYSVTAIDGYLRGAQVWLDLNGNFKLDIGEPSANTGNGGKADLDTTGIDNPEQYSVIVQAIKGETVDEDTITDENPNGTAVEKAYVMSAPPGESAVTPISTLVHIKVKQSLTGGESAEEIKKKVSQAVKETADQLGISEDKLLGDFKQKGHNDVAFAARNIVSAQVLPESPDSLQVVVETPEKIQQFIKQTESINSLIKDAIKEVIEEGGSLSDLAEKDPVITPPEPGVERTDMDGDGVWDDIDAYPYNPNLSKKVEGWAYDSFFGGQPVMASTENKGTVDISSGTYTGKTNGEFVWFYTPFPQELVDAGYLLSAVPDFNFEVNKDSQAFNGDSNIFANIYVTPKDEAAYQRILTATVGTSGGAPLRDTNWNTVKEDKVIIDDPNPELDTYVITVLHGQTLNEVMQSVGALKSDFKLLSFIDASRSEDGDPEAINANFILKLGDSNYQGSENFTLDSYSFNPTFKIGSGPELVIGDAVNLAQNEETGTVTGESYGKRIFAYVPMGLKEKDYSEIAPLSKYKDFVFESAAKGSFVNIYVVAKNKADENSLITIADNTSGGTFNHVPWVRTYQPQDKEVFTINMTQDYPSLQESLAHSGLDIEDFDVIAYVDGGQDGDPAAKGNFVFKNGGNGSTTHALSLSQFEY</sequence>
<evidence type="ECO:0000313" key="3">
    <source>
        <dbReference type="EMBL" id="TVO33763.1"/>
    </source>
</evidence>
<evidence type="ECO:0000313" key="4">
    <source>
        <dbReference type="Proteomes" id="UP000319828"/>
    </source>
</evidence>
<evidence type="ECO:0000256" key="1">
    <source>
        <dbReference type="SAM" id="MobiDB-lite"/>
    </source>
</evidence>
<feature type="region of interest" description="Disordered" evidence="1">
    <location>
        <begin position="250"/>
        <end position="271"/>
    </location>
</feature>
<accession>A0A557NZC7</accession>
<dbReference type="PROSITE" id="PS51257">
    <property type="entry name" value="PROKAR_LIPOPROTEIN"/>
    <property type="match status" value="1"/>
</dbReference>
<comment type="caution">
    <text evidence="3">The sequence shown here is derived from an EMBL/GenBank/DDBJ whole genome shotgun (WGS) entry which is preliminary data.</text>
</comment>
<dbReference type="EMBL" id="VMKJ01000037">
    <property type="protein sequence ID" value="TVO33763.1"/>
    <property type="molecule type" value="Genomic_DNA"/>
</dbReference>
<dbReference type="AlphaFoldDB" id="A0A557NZC7"/>
<dbReference type="OrthoDB" id="5713052at2"/>
<dbReference type="RefSeq" id="WP_144388880.1">
    <property type="nucleotide sequence ID" value="NZ_CANNCB010000036.1"/>
</dbReference>
<dbReference type="Proteomes" id="UP000319828">
    <property type="component" value="Unassembled WGS sequence"/>
</dbReference>
<feature type="chain" id="PRO_5022065247" evidence="2">
    <location>
        <begin position="21"/>
        <end position="679"/>
    </location>
</feature>
<organism evidence="3 4">
    <name type="scientific">Vibrio algivorus</name>
    <dbReference type="NCBI Taxonomy" id="1667024"/>
    <lineage>
        <taxon>Bacteria</taxon>
        <taxon>Pseudomonadati</taxon>
        <taxon>Pseudomonadota</taxon>
        <taxon>Gammaproteobacteria</taxon>
        <taxon>Vibrionales</taxon>
        <taxon>Vibrionaceae</taxon>
        <taxon>Vibrio</taxon>
    </lineage>
</organism>